<feature type="domain" description="C2H2-type" evidence="11">
    <location>
        <begin position="506"/>
        <end position="535"/>
    </location>
</feature>
<dbReference type="HOGENOM" id="CLU_013390_0_0_1"/>
<evidence type="ECO:0000256" key="2">
    <source>
        <dbReference type="ARBA" id="ARBA00022723"/>
    </source>
</evidence>
<dbReference type="PROSITE" id="PS00028">
    <property type="entry name" value="ZINC_FINGER_C2H2_1"/>
    <property type="match status" value="2"/>
</dbReference>
<keyword evidence="13" id="KW-1185">Reference proteome</keyword>
<feature type="region of interest" description="Disordered" evidence="10">
    <location>
        <begin position="239"/>
        <end position="260"/>
    </location>
</feature>
<dbReference type="AlphaFoldDB" id="E9E456"/>
<dbReference type="PANTHER" id="PTHR24381">
    <property type="entry name" value="ZINC FINGER PROTEIN"/>
    <property type="match status" value="1"/>
</dbReference>
<dbReference type="FunFam" id="3.30.160.60:FF:000504">
    <property type="entry name" value="C2H2 transcription factor swi5"/>
    <property type="match status" value="1"/>
</dbReference>
<keyword evidence="4 9" id="KW-0863">Zinc-finger</keyword>
<dbReference type="GO" id="GO:0000977">
    <property type="term" value="F:RNA polymerase II transcription regulatory region sequence-specific DNA binding"/>
    <property type="evidence" value="ECO:0007669"/>
    <property type="project" value="TreeGrafter"/>
</dbReference>
<dbReference type="Proteomes" id="UP000002499">
    <property type="component" value="Unassembled WGS sequence"/>
</dbReference>
<comment type="subcellular location">
    <subcellularLocation>
        <location evidence="1">Nucleus</location>
    </subcellularLocation>
</comment>
<dbReference type="GO" id="GO:0005634">
    <property type="term" value="C:nucleus"/>
    <property type="evidence" value="ECO:0007669"/>
    <property type="project" value="UniProtKB-SubCell"/>
</dbReference>
<dbReference type="SUPFAM" id="SSF57667">
    <property type="entry name" value="beta-beta-alpha zinc fingers"/>
    <property type="match status" value="2"/>
</dbReference>
<evidence type="ECO:0000256" key="6">
    <source>
        <dbReference type="ARBA" id="ARBA00023242"/>
    </source>
</evidence>
<dbReference type="InterPro" id="IPR013087">
    <property type="entry name" value="Znf_C2H2_type"/>
</dbReference>
<feature type="region of interest" description="Disordered" evidence="10">
    <location>
        <begin position="600"/>
        <end position="640"/>
    </location>
</feature>
<reference evidence="12 13" key="1">
    <citation type="journal article" date="2011" name="PLoS Genet.">
        <title>Genome sequencing and comparative transcriptomics of the model entomopathogenic fungi Metarhizium anisopliae and M. acridum.</title>
        <authorList>
            <person name="Gao Q."/>
            <person name="Jin K."/>
            <person name="Ying S.H."/>
            <person name="Zhang Y."/>
            <person name="Xiao G."/>
            <person name="Shang Y."/>
            <person name="Duan Z."/>
            <person name="Hu X."/>
            <person name="Xie X.Q."/>
            <person name="Zhou G."/>
            <person name="Peng G."/>
            <person name="Luo Z."/>
            <person name="Huang W."/>
            <person name="Wang B."/>
            <person name="Fang W."/>
            <person name="Wang S."/>
            <person name="Zhong Y."/>
            <person name="Ma L.J."/>
            <person name="St Leger R.J."/>
            <person name="Zhao G.P."/>
            <person name="Pei Y."/>
            <person name="Feng M.G."/>
            <person name="Xia Y."/>
            <person name="Wang C."/>
        </authorList>
    </citation>
    <scope>NUCLEOTIDE SEQUENCE [LARGE SCALE GENOMIC DNA]</scope>
    <source>
        <strain evidence="12 13">CQMa 102</strain>
    </source>
</reference>
<dbReference type="Pfam" id="PF00096">
    <property type="entry name" value="zf-C2H2"/>
    <property type="match status" value="1"/>
</dbReference>
<dbReference type="SMART" id="SM00355">
    <property type="entry name" value="ZnF_C2H2"/>
    <property type="match status" value="2"/>
</dbReference>
<evidence type="ECO:0000256" key="9">
    <source>
        <dbReference type="PROSITE-ProRule" id="PRU00042"/>
    </source>
</evidence>
<keyword evidence="3" id="KW-0677">Repeat</keyword>
<dbReference type="GO" id="GO:0000981">
    <property type="term" value="F:DNA-binding transcription factor activity, RNA polymerase II-specific"/>
    <property type="evidence" value="ECO:0007669"/>
    <property type="project" value="TreeGrafter"/>
</dbReference>
<sequence>MEVSPGRPSSFPGALCLRCVSFGPRRFPIDNEYRPTTTSQLPDSLATIMLPNPPTGIHARQRQHRRQNSTPSALEGVNISPLPSANNRRQAAAHRRGLSLDIRRQQTAPQTARQDFNQVRMTTNNTGLANTSQHHVLPEAQQQRTQARPGPNQMQYASMVTNSNESFLISPHGTPQTQRFAPSSCFDTSTGRFSYPAHLDMMMRKNQENYYNNMVESGSFDLYSNNSALSTPTFMNFSDSPAGQVWSADDATSRRNSRRISDGIMERVNKFESMGIEEVQRPTTPPNQNGTNYYPPTPVETPHDRNVKQEARPDRFSDDYDESMEETIKPNRNSRSGLRTQSVFADMRQQAEQNASALSPPRTNKVPDAKSFSSRQMQNSDYMNMNALRNEFVKIEDQNDAARLELDTTNSLSDLSHHTSPDIRNHGQFVGAAFEGTLDLQHGPRPDSAVQSRKSSPHRRTESIASMASAASIADINIDETRTDTGVTLEEISQYIHSPETTDGKWMCLFEDCGKKFGRKENIKSHVQTHLNDRQYQCPTCKKCFVRQHDLKRHAKIHTGIKPYPCECGNSFARHDALTRHRQRGMCIGAFDGVVRKTVKRGRPRKNRPDMDTRMEKSARTRKKNMSISSVSSFSGYSDSSAINSPDNEYNMLDDMVDMDIVNARTRGMPSMSTAPMPTLIPRVMNQDMVQSPSVVSAHSYVSPEAIMDKAPSHPASPAKSGVSHYNTPPPPELSQSSSPPPCHFFDMAPNTSSGADLAVMPSTNSMMGSSGMNGTLPMGLGDQDDDLLLQFSQDGGGLVQLDRESSMLMLSKFDDEFEAAVSMFTNNDDMFFSNS</sequence>
<feature type="compositionally biased region" description="Pro residues" evidence="10">
    <location>
        <begin position="728"/>
        <end position="742"/>
    </location>
</feature>
<dbReference type="GO" id="GO:0008270">
    <property type="term" value="F:zinc ion binding"/>
    <property type="evidence" value="ECO:0007669"/>
    <property type="project" value="UniProtKB-KW"/>
</dbReference>
<dbReference type="eggNOG" id="KOG1721">
    <property type="taxonomic scope" value="Eukaryota"/>
</dbReference>
<dbReference type="PROSITE" id="PS50157">
    <property type="entry name" value="ZINC_FINGER_C2H2_2"/>
    <property type="match status" value="2"/>
</dbReference>
<keyword evidence="2" id="KW-0479">Metal-binding</keyword>
<feature type="region of interest" description="Disordered" evidence="10">
    <location>
        <begin position="56"/>
        <end position="111"/>
    </location>
</feature>
<feature type="compositionally biased region" description="Low complexity" evidence="10">
    <location>
        <begin position="627"/>
        <end position="640"/>
    </location>
</feature>
<dbReference type="PANTHER" id="PTHR24381:SF393">
    <property type="entry name" value="CHROMATIN-LINKED ADAPTOR FOR MSL PROTEINS, ISOFORM B"/>
    <property type="match status" value="1"/>
</dbReference>
<evidence type="ECO:0000256" key="1">
    <source>
        <dbReference type="ARBA" id="ARBA00004123"/>
    </source>
</evidence>
<feature type="compositionally biased region" description="Basic and acidic residues" evidence="10">
    <location>
        <begin position="301"/>
        <end position="318"/>
    </location>
</feature>
<evidence type="ECO:0000256" key="10">
    <source>
        <dbReference type="SAM" id="MobiDB-lite"/>
    </source>
</evidence>
<proteinExistence type="inferred from homology"/>
<dbReference type="InterPro" id="IPR036236">
    <property type="entry name" value="Znf_C2H2_sf"/>
</dbReference>
<feature type="region of interest" description="Disordered" evidence="10">
    <location>
        <begin position="350"/>
        <end position="375"/>
    </location>
</feature>
<evidence type="ECO:0000256" key="8">
    <source>
        <dbReference type="ARBA" id="ARBA00039490"/>
    </source>
</evidence>
<feature type="domain" description="C2H2-type" evidence="11">
    <location>
        <begin position="536"/>
        <end position="563"/>
    </location>
</feature>
<feature type="region of interest" description="Disordered" evidence="10">
    <location>
        <begin position="708"/>
        <end position="742"/>
    </location>
</feature>
<dbReference type="STRING" id="655827.E9E456"/>
<feature type="region of interest" description="Disordered" evidence="10">
    <location>
        <begin position="275"/>
        <end position="338"/>
    </location>
</feature>
<evidence type="ECO:0000259" key="11">
    <source>
        <dbReference type="PROSITE" id="PS50157"/>
    </source>
</evidence>
<evidence type="ECO:0000313" key="13">
    <source>
        <dbReference type="Proteomes" id="UP000002499"/>
    </source>
</evidence>
<evidence type="ECO:0000256" key="7">
    <source>
        <dbReference type="ARBA" id="ARBA00038089"/>
    </source>
</evidence>
<feature type="region of interest" description="Disordered" evidence="10">
    <location>
        <begin position="439"/>
        <end position="464"/>
    </location>
</feature>
<organism evidence="13">
    <name type="scientific">Metarhizium acridum (strain CQMa 102)</name>
    <dbReference type="NCBI Taxonomy" id="655827"/>
    <lineage>
        <taxon>Eukaryota</taxon>
        <taxon>Fungi</taxon>
        <taxon>Dikarya</taxon>
        <taxon>Ascomycota</taxon>
        <taxon>Pezizomycotina</taxon>
        <taxon>Sordariomycetes</taxon>
        <taxon>Hypocreomycetidae</taxon>
        <taxon>Hypocreales</taxon>
        <taxon>Clavicipitaceae</taxon>
        <taxon>Metarhizium</taxon>
    </lineage>
</organism>
<keyword evidence="5" id="KW-0862">Zinc</keyword>
<comment type="similarity">
    <text evidence="7">Belongs to the pacC/RIM101 family.</text>
</comment>
<protein>
    <recommendedName>
        <fullName evidence="8">pH-response transcription factor pacC/RIM101</fullName>
    </recommendedName>
</protein>
<keyword evidence="6" id="KW-0539">Nucleus</keyword>
<dbReference type="FunCoup" id="E9E456">
    <property type="interactions" value="675"/>
</dbReference>
<evidence type="ECO:0000256" key="3">
    <source>
        <dbReference type="ARBA" id="ARBA00022737"/>
    </source>
</evidence>
<accession>E9E456</accession>
<dbReference type="OrthoDB" id="3437960at2759"/>
<evidence type="ECO:0000313" key="12">
    <source>
        <dbReference type="EMBL" id="EFY89273.1"/>
    </source>
</evidence>
<name>E9E456_METAQ</name>
<feature type="compositionally biased region" description="Basic and acidic residues" evidence="10">
    <location>
        <begin position="607"/>
        <end position="619"/>
    </location>
</feature>
<evidence type="ECO:0000256" key="5">
    <source>
        <dbReference type="ARBA" id="ARBA00022833"/>
    </source>
</evidence>
<evidence type="ECO:0000256" key="4">
    <source>
        <dbReference type="ARBA" id="ARBA00022771"/>
    </source>
</evidence>
<dbReference type="Gene3D" id="3.30.160.60">
    <property type="entry name" value="Classic Zinc Finger"/>
    <property type="match status" value="3"/>
</dbReference>
<gene>
    <name evidence="12" type="ORF">MAC_04654</name>
</gene>
<dbReference type="OMA" id="MLMMSKF"/>
<dbReference type="InParanoid" id="E9E456"/>
<dbReference type="FunFam" id="3.30.160.60:FF:000340">
    <property type="entry name" value="zinc finger protein 473 isoform X1"/>
    <property type="match status" value="1"/>
</dbReference>
<dbReference type="EMBL" id="GL698501">
    <property type="protein sequence ID" value="EFY89273.1"/>
    <property type="molecule type" value="Genomic_DNA"/>
</dbReference>